<comment type="caution">
    <text evidence="1">The sequence shown here is derived from an EMBL/GenBank/DDBJ whole genome shotgun (WGS) entry which is preliminary data.</text>
</comment>
<protein>
    <recommendedName>
        <fullName evidence="2">Ribbon-helix-helix protein CopG domain-containing protein</fullName>
    </recommendedName>
</protein>
<proteinExistence type="predicted"/>
<dbReference type="GO" id="GO:0006355">
    <property type="term" value="P:regulation of DNA-templated transcription"/>
    <property type="evidence" value="ECO:0007669"/>
    <property type="project" value="InterPro"/>
</dbReference>
<sequence length="56" mass="6747">MEPKKKKKQRLTETEIFLTMPRSLKDRLIKEAEKRQIPLNSLIRQALIKWLEMALI</sequence>
<accession>X1RHH8</accession>
<reference evidence="1" key="1">
    <citation type="journal article" date="2014" name="Front. Microbiol.">
        <title>High frequency of phylogenetically diverse reductive dehalogenase-homologous genes in deep subseafloor sedimentary metagenomes.</title>
        <authorList>
            <person name="Kawai M."/>
            <person name="Futagami T."/>
            <person name="Toyoda A."/>
            <person name="Takaki Y."/>
            <person name="Nishi S."/>
            <person name="Hori S."/>
            <person name="Arai W."/>
            <person name="Tsubouchi T."/>
            <person name="Morono Y."/>
            <person name="Uchiyama I."/>
            <person name="Ito T."/>
            <person name="Fujiyama A."/>
            <person name="Inagaki F."/>
            <person name="Takami H."/>
        </authorList>
    </citation>
    <scope>NUCLEOTIDE SEQUENCE</scope>
    <source>
        <strain evidence="1">Expedition CK06-06</strain>
    </source>
</reference>
<dbReference type="AlphaFoldDB" id="X1RHH8"/>
<name>X1RHH8_9ZZZZ</name>
<evidence type="ECO:0000313" key="1">
    <source>
        <dbReference type="EMBL" id="GAI62605.1"/>
    </source>
</evidence>
<gene>
    <name evidence="1" type="ORF">S12H4_01541</name>
</gene>
<evidence type="ECO:0008006" key="2">
    <source>
        <dbReference type="Google" id="ProtNLM"/>
    </source>
</evidence>
<dbReference type="EMBL" id="BARW01000314">
    <property type="protein sequence ID" value="GAI62605.1"/>
    <property type="molecule type" value="Genomic_DNA"/>
</dbReference>
<organism evidence="1">
    <name type="scientific">marine sediment metagenome</name>
    <dbReference type="NCBI Taxonomy" id="412755"/>
    <lineage>
        <taxon>unclassified sequences</taxon>
        <taxon>metagenomes</taxon>
        <taxon>ecological metagenomes</taxon>
    </lineage>
</organism>